<organism evidence="1 2">
    <name type="scientific">Pendulispora brunnea</name>
    <dbReference type="NCBI Taxonomy" id="2905690"/>
    <lineage>
        <taxon>Bacteria</taxon>
        <taxon>Pseudomonadati</taxon>
        <taxon>Myxococcota</taxon>
        <taxon>Myxococcia</taxon>
        <taxon>Myxococcales</taxon>
        <taxon>Sorangiineae</taxon>
        <taxon>Pendulisporaceae</taxon>
        <taxon>Pendulispora</taxon>
    </lineage>
</organism>
<evidence type="ECO:0000313" key="2">
    <source>
        <dbReference type="Proteomes" id="UP001379533"/>
    </source>
</evidence>
<reference evidence="1 2" key="1">
    <citation type="submission" date="2021-12" db="EMBL/GenBank/DDBJ databases">
        <title>Discovery of the Pendulisporaceae a myxobacterial family with distinct sporulation behavior and unique specialized metabolism.</title>
        <authorList>
            <person name="Garcia R."/>
            <person name="Popoff A."/>
            <person name="Bader C.D."/>
            <person name="Loehr J."/>
            <person name="Walesch S."/>
            <person name="Walt C."/>
            <person name="Boldt J."/>
            <person name="Bunk B."/>
            <person name="Haeckl F.J.F.P.J."/>
            <person name="Gunesch A.P."/>
            <person name="Birkelbach J."/>
            <person name="Nuebel U."/>
            <person name="Pietschmann T."/>
            <person name="Bach T."/>
            <person name="Mueller R."/>
        </authorList>
    </citation>
    <scope>NUCLEOTIDE SEQUENCE [LARGE SCALE GENOMIC DNA]</scope>
    <source>
        <strain evidence="1 2">MSr12523</strain>
    </source>
</reference>
<protein>
    <recommendedName>
        <fullName evidence="3">DUF1524 domain-containing protein</fullName>
    </recommendedName>
</protein>
<gene>
    <name evidence="1" type="ORF">LZC95_42450</name>
</gene>
<dbReference type="Proteomes" id="UP001379533">
    <property type="component" value="Chromosome"/>
</dbReference>
<evidence type="ECO:0008006" key="3">
    <source>
        <dbReference type="Google" id="ProtNLM"/>
    </source>
</evidence>
<name>A0ABZ2K6A7_9BACT</name>
<accession>A0ABZ2K6A7</accession>
<proteinExistence type="predicted"/>
<dbReference type="RefSeq" id="WP_394843699.1">
    <property type="nucleotide sequence ID" value="NZ_CP089982.1"/>
</dbReference>
<evidence type="ECO:0000313" key="1">
    <source>
        <dbReference type="EMBL" id="WXA93100.1"/>
    </source>
</evidence>
<sequence length="239" mass="27184">MSPKAHSNSYEIVQSYGSLVPLFDFLFHNPKPDEICRRLMVAYYYKAQLFQWFGAATDGVINAMHTIVGRPLDRRFPVNAIKAHFGKSHDTELSAGHLISIRNRHILLNVVYLDQFGTSPFHVSYKANEPHIDHIYPQSGLRNDMGLSVDEINHLGNYRFVGAKDNHRKRAEQPASYFGRLKAAGIPIDKHLLLTAESNNPKLLAWEVTAYRSFRDRRLEAIGTIASRVLNAELRAKSE</sequence>
<keyword evidence="2" id="KW-1185">Reference proteome</keyword>
<dbReference type="EMBL" id="CP089982">
    <property type="protein sequence ID" value="WXA93100.1"/>
    <property type="molecule type" value="Genomic_DNA"/>
</dbReference>